<keyword evidence="3 6" id="KW-0032">Aminotransferase</keyword>
<protein>
    <recommendedName>
        <fullName evidence="6">Histidinol-phosphate aminotransferase</fullName>
        <ecNumber evidence="6">2.6.1.9</ecNumber>
    </recommendedName>
    <alternativeName>
        <fullName evidence="6">Imidazole acetol-phosphate transaminase</fullName>
    </alternativeName>
</protein>
<dbReference type="EC" id="2.6.1.9" evidence="6"/>
<dbReference type="GO" id="GO:0000105">
    <property type="term" value="P:L-histidine biosynthetic process"/>
    <property type="evidence" value="ECO:0007669"/>
    <property type="project" value="UniProtKB-UniRule"/>
</dbReference>
<comment type="catalytic activity">
    <reaction evidence="6">
        <text>L-histidinol phosphate + 2-oxoglutarate = 3-(imidazol-4-yl)-2-oxopropyl phosphate + L-glutamate</text>
        <dbReference type="Rhea" id="RHEA:23744"/>
        <dbReference type="ChEBI" id="CHEBI:16810"/>
        <dbReference type="ChEBI" id="CHEBI:29985"/>
        <dbReference type="ChEBI" id="CHEBI:57766"/>
        <dbReference type="ChEBI" id="CHEBI:57980"/>
        <dbReference type="EC" id="2.6.1.9"/>
    </reaction>
</comment>
<evidence type="ECO:0000256" key="4">
    <source>
        <dbReference type="ARBA" id="ARBA00022679"/>
    </source>
</evidence>
<evidence type="ECO:0000256" key="2">
    <source>
        <dbReference type="ARBA" id="ARBA00011738"/>
    </source>
</evidence>
<comment type="subunit">
    <text evidence="2 6">Homodimer.</text>
</comment>
<comment type="similarity">
    <text evidence="6">Belongs to the class-II pyridoxal-phosphate-dependent aminotransferase family. Histidinol-phosphate aminotransferase subfamily.</text>
</comment>
<evidence type="ECO:0000313" key="9">
    <source>
        <dbReference type="EMBL" id="SMX73005.1"/>
    </source>
</evidence>
<evidence type="ECO:0000256" key="6">
    <source>
        <dbReference type="HAMAP-Rule" id="MF_01023"/>
    </source>
</evidence>
<dbReference type="InterPro" id="IPR005861">
    <property type="entry name" value="HisP_aminotrans"/>
</dbReference>
<accession>A0A2H1ICX6</accession>
<comment type="cofactor">
    <cofactor evidence="1 6">
        <name>pyridoxal 5'-phosphate</name>
        <dbReference type="ChEBI" id="CHEBI:597326"/>
    </cofactor>
</comment>
<dbReference type="HAMAP" id="MF_01023">
    <property type="entry name" value="HisC_aminotrans_2"/>
    <property type="match status" value="1"/>
</dbReference>
<keyword evidence="6" id="KW-0028">Amino-acid biosynthesis</keyword>
<proteinExistence type="inferred from homology"/>
<evidence type="ECO:0000313" key="10">
    <source>
        <dbReference type="Proteomes" id="UP000234498"/>
    </source>
</evidence>
<dbReference type="OrthoDB" id="9809616at2"/>
<comment type="pathway">
    <text evidence="6">Amino-acid biosynthesis; L-histidine biosynthesis; L-histidine from 5-phospho-alpha-D-ribose 1-diphosphate: step 7/9.</text>
</comment>
<evidence type="ECO:0000256" key="1">
    <source>
        <dbReference type="ARBA" id="ARBA00001933"/>
    </source>
</evidence>
<evidence type="ECO:0000256" key="7">
    <source>
        <dbReference type="SAM" id="MobiDB-lite"/>
    </source>
</evidence>
<keyword evidence="6" id="KW-0368">Histidine biosynthesis</keyword>
<gene>
    <name evidence="6" type="primary">hisC</name>
    <name evidence="9" type="ORF">BLIN101_01043</name>
</gene>
<dbReference type="GO" id="GO:0004400">
    <property type="term" value="F:histidinol-phosphate transaminase activity"/>
    <property type="evidence" value="ECO:0007669"/>
    <property type="project" value="UniProtKB-UniRule"/>
</dbReference>
<dbReference type="InterPro" id="IPR015421">
    <property type="entry name" value="PyrdxlP-dep_Trfase_major"/>
</dbReference>
<dbReference type="Pfam" id="PF00155">
    <property type="entry name" value="Aminotran_1_2"/>
    <property type="match status" value="1"/>
</dbReference>
<dbReference type="InterPro" id="IPR024892">
    <property type="entry name" value="ArAT"/>
</dbReference>
<dbReference type="GO" id="GO:0030170">
    <property type="term" value="F:pyridoxal phosphate binding"/>
    <property type="evidence" value="ECO:0007669"/>
    <property type="project" value="InterPro"/>
</dbReference>
<dbReference type="RefSeq" id="WP_101594153.1">
    <property type="nucleotide sequence ID" value="NZ_CP026734.1"/>
</dbReference>
<evidence type="ECO:0000259" key="8">
    <source>
        <dbReference type="Pfam" id="PF00155"/>
    </source>
</evidence>
<reference evidence="10" key="1">
    <citation type="submission" date="2017-03" db="EMBL/GenBank/DDBJ databases">
        <authorList>
            <person name="Monnet C."/>
        </authorList>
    </citation>
    <scope>NUCLEOTIDE SEQUENCE [LARGE SCALE GENOMIC DNA]</scope>
    <source>
        <strain evidence="10">Mu101</strain>
    </source>
</reference>
<keyword evidence="5 6" id="KW-0663">Pyridoxal phosphate</keyword>
<dbReference type="UniPathway" id="UPA00031">
    <property type="reaction ID" value="UER00012"/>
</dbReference>
<dbReference type="PANTHER" id="PTHR43643">
    <property type="entry name" value="HISTIDINOL-PHOSPHATE AMINOTRANSFERASE 2"/>
    <property type="match status" value="1"/>
</dbReference>
<feature type="modified residue" description="N6-(pyridoxal phosphate)lysine" evidence="6">
    <location>
        <position position="257"/>
    </location>
</feature>
<dbReference type="EMBL" id="FXZA01000003">
    <property type="protein sequence ID" value="SMX73005.1"/>
    <property type="molecule type" value="Genomic_DNA"/>
</dbReference>
<feature type="region of interest" description="Disordered" evidence="7">
    <location>
        <begin position="1"/>
        <end position="36"/>
    </location>
</feature>
<dbReference type="Proteomes" id="UP000234498">
    <property type="component" value="Unassembled WGS sequence"/>
</dbReference>
<sequence>MTVSDPSASDPAPSSSPGTSSSNASGSAASASPSPAAVPRLRAALETFPPYIPGKPPRRVDGLESFKLSSNENFLPPLPAVLDTMVAHATNPALYPDDAALALRQGLADRLGVGLDQLVVTTGASELLVALTQITSDATTEAIYPWPSFEMYPQTTGLAGSTRHEVPLTADGRQDLAAMAAAITEATSLIILCSPNNPTGPVLRDDEVRAFLDTVPAHVLVALDEAYWEFATAPGRADGLGLVRDYPNLVLLRTFSKAHGLAGLRVGYAVAHPPVIAGLLKAVVPFGVTDLSQAAALESLNHWDDVLERAGEIAQTRDAFAAALREQGWDVPEAQANYVWLPLGEKSDAFEDACVEQAVAVRNLGAGVRISIGEDEALARVLEIAERFRIEHFEE</sequence>
<dbReference type="CDD" id="cd00609">
    <property type="entry name" value="AAT_like"/>
    <property type="match status" value="1"/>
</dbReference>
<dbReference type="InterPro" id="IPR015422">
    <property type="entry name" value="PyrdxlP-dep_Trfase_small"/>
</dbReference>
<dbReference type="Gene3D" id="3.90.1150.10">
    <property type="entry name" value="Aspartate Aminotransferase, domain 1"/>
    <property type="match status" value="1"/>
</dbReference>
<dbReference type="InterPro" id="IPR004839">
    <property type="entry name" value="Aminotransferase_I/II_large"/>
</dbReference>
<dbReference type="PANTHER" id="PTHR43643:SF3">
    <property type="entry name" value="HISTIDINOL-PHOSPHATE AMINOTRANSFERASE"/>
    <property type="match status" value="1"/>
</dbReference>
<dbReference type="InterPro" id="IPR015424">
    <property type="entry name" value="PyrdxlP-dep_Trfase"/>
</dbReference>
<dbReference type="InterPro" id="IPR050106">
    <property type="entry name" value="HistidinolP_aminotransfase"/>
</dbReference>
<dbReference type="NCBIfam" id="NF002878">
    <property type="entry name" value="PRK03321.1"/>
    <property type="match status" value="1"/>
</dbReference>
<dbReference type="GeneID" id="303222168"/>
<keyword evidence="4 6" id="KW-0808">Transferase</keyword>
<dbReference type="AlphaFoldDB" id="A0A2H1ICX6"/>
<dbReference type="SUPFAM" id="SSF53383">
    <property type="entry name" value="PLP-dependent transferases"/>
    <property type="match status" value="1"/>
</dbReference>
<dbReference type="Gene3D" id="3.40.640.10">
    <property type="entry name" value="Type I PLP-dependent aspartate aminotransferase-like (Major domain)"/>
    <property type="match status" value="1"/>
</dbReference>
<name>A0A2H1ICX6_BRELN</name>
<evidence type="ECO:0000256" key="3">
    <source>
        <dbReference type="ARBA" id="ARBA00022576"/>
    </source>
</evidence>
<evidence type="ECO:0000256" key="5">
    <source>
        <dbReference type="ARBA" id="ARBA00022898"/>
    </source>
</evidence>
<feature type="domain" description="Aminotransferase class I/classII large" evidence="8">
    <location>
        <begin position="66"/>
        <end position="383"/>
    </location>
</feature>
<organism evidence="9 10">
    <name type="scientific">Brevibacterium linens</name>
    <dbReference type="NCBI Taxonomy" id="1703"/>
    <lineage>
        <taxon>Bacteria</taxon>
        <taxon>Bacillati</taxon>
        <taxon>Actinomycetota</taxon>
        <taxon>Actinomycetes</taxon>
        <taxon>Micrococcales</taxon>
        <taxon>Brevibacteriaceae</taxon>
        <taxon>Brevibacterium</taxon>
    </lineage>
</organism>